<evidence type="ECO:0000256" key="1">
    <source>
        <dbReference type="SAM" id="Phobius"/>
    </source>
</evidence>
<proteinExistence type="predicted"/>
<feature type="transmembrane region" description="Helical" evidence="1">
    <location>
        <begin position="44"/>
        <end position="66"/>
    </location>
</feature>
<dbReference type="AlphaFoldDB" id="A0A1H8ZLR6"/>
<keyword evidence="1" id="KW-0812">Transmembrane</keyword>
<accession>A0A1H8ZLR6</accession>
<keyword evidence="1" id="KW-0472">Membrane</keyword>
<keyword evidence="3" id="KW-1185">Reference proteome</keyword>
<reference evidence="3" key="1">
    <citation type="submission" date="2016-10" db="EMBL/GenBank/DDBJ databases">
        <authorList>
            <person name="Varghese N."/>
            <person name="Submissions S."/>
        </authorList>
    </citation>
    <scope>NUCLEOTIDE SEQUENCE [LARGE SCALE GENOMIC DNA]</scope>
    <source>
        <strain evidence="3">DSM 25055</strain>
    </source>
</reference>
<evidence type="ECO:0000313" key="3">
    <source>
        <dbReference type="Proteomes" id="UP000199114"/>
    </source>
</evidence>
<gene>
    <name evidence="2" type="ORF">SAMN04489841_0203</name>
</gene>
<dbReference type="Proteomes" id="UP000199114">
    <property type="component" value="Unassembled WGS sequence"/>
</dbReference>
<feature type="transmembrane region" description="Helical" evidence="1">
    <location>
        <begin position="18"/>
        <end position="38"/>
    </location>
</feature>
<evidence type="ECO:0000313" key="2">
    <source>
        <dbReference type="EMBL" id="SEP65183.1"/>
    </source>
</evidence>
<sequence length="69" mass="7089">MSSDGARSWTEKRKTTNLLLGTNIVVLAAGFTVVGNVGSPSAQAISKLILLLVLLTAVVLVVGALLRNG</sequence>
<dbReference type="STRING" id="1186196.SAMN04489841_0203"/>
<dbReference type="RefSeq" id="WP_090611809.1">
    <property type="nucleotide sequence ID" value="NZ_FOFD01000001.1"/>
</dbReference>
<keyword evidence="1" id="KW-1133">Transmembrane helix</keyword>
<dbReference type="EMBL" id="FOFD01000001">
    <property type="protein sequence ID" value="SEP65183.1"/>
    <property type="molecule type" value="Genomic_DNA"/>
</dbReference>
<protein>
    <submittedName>
        <fullName evidence="2">Uncharacterized protein</fullName>
    </submittedName>
</protein>
<organism evidence="2 3">
    <name type="scientific">Natrinema salaciae</name>
    <dbReference type="NCBI Taxonomy" id="1186196"/>
    <lineage>
        <taxon>Archaea</taxon>
        <taxon>Methanobacteriati</taxon>
        <taxon>Methanobacteriota</taxon>
        <taxon>Stenosarchaea group</taxon>
        <taxon>Halobacteria</taxon>
        <taxon>Halobacteriales</taxon>
        <taxon>Natrialbaceae</taxon>
        <taxon>Natrinema</taxon>
    </lineage>
</organism>
<name>A0A1H8ZLR6_9EURY</name>
<dbReference type="OrthoDB" id="203397at2157"/>